<name>A0A4P2VER9_9ARCH</name>
<dbReference type="InterPro" id="IPR015254">
    <property type="entry name" value="AGOG-like"/>
</dbReference>
<dbReference type="InterPro" id="IPR023170">
    <property type="entry name" value="HhH_base_excis_C"/>
</dbReference>
<dbReference type="RefSeq" id="WP_174448853.1">
    <property type="nucleotide sequence ID" value="NZ_AP018732.1"/>
</dbReference>
<evidence type="ECO:0000313" key="2">
    <source>
        <dbReference type="Proteomes" id="UP000509448"/>
    </source>
</evidence>
<dbReference type="GO" id="GO:0003906">
    <property type="term" value="F:DNA-(apurinic or apyrimidinic site) endonuclease activity"/>
    <property type="evidence" value="ECO:0007669"/>
    <property type="project" value="InterPro"/>
</dbReference>
<reference evidence="1 2" key="1">
    <citation type="journal article" date="2019" name="ISME J.">
        <title>Isolation and characterization of a thermophilic sulfur- and iron-reducing thaumarchaeote from a terrestrial acidic hot spring.</title>
        <authorList>
            <person name="Kato S."/>
            <person name="Itoh T."/>
            <person name="Yuki M."/>
            <person name="Nagamori M."/>
            <person name="Ohnishi M."/>
            <person name="Uematsu K."/>
            <person name="Suzuki K."/>
            <person name="Takashina T."/>
            <person name="Ohkuma M."/>
        </authorList>
    </citation>
    <scope>NUCLEOTIDE SEQUENCE [LARGE SCALE GENOMIC DNA]</scope>
    <source>
        <strain evidence="1 2">NAS-02</strain>
    </source>
</reference>
<sequence length="305" mass="33059">MELSVSAERELVLSALFSEIGAARVMRLEDELDPQLAFASDVARRWGAGPGSLCSMLTALVSYRLAMRGEEWWRCFRDFFLEHQCPPDPRGAAAAVGEFLRSCKGGVVARGVKLRRLERALSAGPVLRRLVESPSDVILGDHRGLLSSLAASLGQRPEDKTIVFSLKMAYYACRGTSCPGVMLPADVPIPVDVRVSCVSYSSGLVDVPLDVDPVRAIMSHPGIARHAWSTISRASGIPPLHIDTVIWAVGWAPRELEVDEARAAIHRSLEPSLGTRLAAAVARELTVRACGSARAPRSRVEDVDE</sequence>
<proteinExistence type="predicted"/>
<keyword evidence="2" id="KW-1185">Reference proteome</keyword>
<dbReference type="Proteomes" id="UP000509448">
    <property type="component" value="Chromosome"/>
</dbReference>
<accession>A0A4P2VER9</accession>
<dbReference type="InterPro" id="IPR011257">
    <property type="entry name" value="DNA_glycosylase"/>
</dbReference>
<dbReference type="AlphaFoldDB" id="A0A4P2VER9"/>
<dbReference type="Pfam" id="PF09171">
    <property type="entry name" value="AGOG"/>
    <property type="match status" value="1"/>
</dbReference>
<organism evidence="1 2">
    <name type="scientific">Conexivisphaera calida</name>
    <dbReference type="NCBI Taxonomy" id="1874277"/>
    <lineage>
        <taxon>Archaea</taxon>
        <taxon>Nitrososphaerota</taxon>
        <taxon>Conexivisphaeria</taxon>
        <taxon>Conexivisphaerales</taxon>
        <taxon>Conexivisphaeraceae</taxon>
        <taxon>Conexivisphaera</taxon>
    </lineage>
</organism>
<gene>
    <name evidence="1" type="ORF">NAS2_1252</name>
</gene>
<dbReference type="Gene3D" id="1.10.1670.10">
    <property type="entry name" value="Helix-hairpin-Helix base-excision DNA repair enzymes (C-terminal)"/>
    <property type="match status" value="1"/>
</dbReference>
<dbReference type="SUPFAM" id="SSF48150">
    <property type="entry name" value="DNA-glycosylase"/>
    <property type="match status" value="1"/>
</dbReference>
<evidence type="ECO:0000313" key="1">
    <source>
        <dbReference type="EMBL" id="BBE42641.1"/>
    </source>
</evidence>
<dbReference type="KEGG" id="ccai:NAS2_1252"/>
<dbReference type="GO" id="GO:0006281">
    <property type="term" value="P:DNA repair"/>
    <property type="evidence" value="ECO:0007669"/>
    <property type="project" value="InterPro"/>
</dbReference>
<protein>
    <submittedName>
        <fullName evidence="1">8-oxoguanine DNA glycosylase, archaeal type</fullName>
    </submittedName>
</protein>
<dbReference type="OrthoDB" id="15106at2157"/>
<dbReference type="Gene3D" id="1.10.340.30">
    <property type="entry name" value="Hypothetical protein, domain 2"/>
    <property type="match status" value="1"/>
</dbReference>
<dbReference type="GO" id="GO:0016799">
    <property type="term" value="F:hydrolase activity, hydrolyzing N-glycosyl compounds"/>
    <property type="evidence" value="ECO:0007669"/>
    <property type="project" value="InterPro"/>
</dbReference>
<dbReference type="GeneID" id="55585065"/>
<dbReference type="EMBL" id="AP018732">
    <property type="protein sequence ID" value="BBE42641.1"/>
    <property type="molecule type" value="Genomic_DNA"/>
</dbReference>